<dbReference type="PROSITE" id="PS51192">
    <property type="entry name" value="HELICASE_ATP_BIND_1"/>
    <property type="match status" value="1"/>
</dbReference>
<dbReference type="InterPro" id="IPR014001">
    <property type="entry name" value="Helicase_ATP-bd"/>
</dbReference>
<dbReference type="Pfam" id="PF03368">
    <property type="entry name" value="Dicer_dimer"/>
    <property type="match status" value="1"/>
</dbReference>
<evidence type="ECO:0000256" key="2">
    <source>
        <dbReference type="ARBA" id="ARBA00022721"/>
    </source>
</evidence>
<dbReference type="Pfam" id="PF24995">
    <property type="entry name" value="DSRM_2"/>
    <property type="match status" value="1"/>
</dbReference>
<evidence type="ECO:0000259" key="15">
    <source>
        <dbReference type="PROSITE" id="PS51327"/>
    </source>
</evidence>
<dbReference type="InterPro" id="IPR001650">
    <property type="entry name" value="Helicase_C-like"/>
</dbReference>
<feature type="compositionally biased region" description="Acidic residues" evidence="11">
    <location>
        <begin position="34"/>
        <end position="58"/>
    </location>
</feature>
<feature type="domain" description="RNase III" evidence="12">
    <location>
        <begin position="1030"/>
        <end position="1194"/>
    </location>
</feature>
<comment type="function">
    <text evidence="9">Dicer-like endonuclease involved in cleaving double-stranded RNA in the RNA interference (RNAi) pathway. Produces 21 to 25 bp dsRNAs (siRNAs) which target the selective destruction of homologous RNAs leading to sequence-specific suppression of gene expression, called post-transcriptional gene silencing (PTGS). Part of a broad host defense response against viral infection and transposons.</text>
</comment>
<dbReference type="EMBL" id="JAVRRG010000030">
    <property type="protein sequence ID" value="KAK5095023.1"/>
    <property type="molecule type" value="Genomic_DNA"/>
</dbReference>
<keyword evidence="8" id="KW-0051">Antiviral defense</keyword>
<name>A0ABR0KFC0_9EURO</name>
<evidence type="ECO:0000256" key="10">
    <source>
        <dbReference type="PROSITE-ProRule" id="PRU00657"/>
    </source>
</evidence>
<evidence type="ECO:0000256" key="8">
    <source>
        <dbReference type="ARBA" id="ARBA00023118"/>
    </source>
</evidence>
<keyword evidence="6" id="KW-0067">ATP-binding</keyword>
<evidence type="ECO:0000256" key="1">
    <source>
        <dbReference type="ARBA" id="ARBA00020797"/>
    </source>
</evidence>
<dbReference type="Pfam" id="PF00270">
    <property type="entry name" value="DEAD"/>
    <property type="match status" value="1"/>
</dbReference>
<evidence type="ECO:0000256" key="7">
    <source>
        <dbReference type="ARBA" id="ARBA00022884"/>
    </source>
</evidence>
<dbReference type="SUPFAM" id="SSF52540">
    <property type="entry name" value="P-loop containing nucleoside triphosphate hydrolases"/>
    <property type="match status" value="1"/>
</dbReference>
<keyword evidence="17" id="KW-1185">Reference proteome</keyword>
<dbReference type="SMART" id="SM00490">
    <property type="entry name" value="HELICc"/>
    <property type="match status" value="1"/>
</dbReference>
<keyword evidence="7 10" id="KW-0694">RNA-binding</keyword>
<dbReference type="Gene3D" id="3.40.50.300">
    <property type="entry name" value="P-loop containing nucleotide triphosphate hydrolases"/>
    <property type="match status" value="2"/>
</dbReference>
<dbReference type="InterPro" id="IPR011545">
    <property type="entry name" value="DEAD/DEAH_box_helicase_dom"/>
</dbReference>
<dbReference type="PANTHER" id="PTHR14950:SF62">
    <property type="entry name" value="DICER-LIKE PROTEIN 1"/>
    <property type="match status" value="1"/>
</dbReference>
<gene>
    <name evidence="16" type="primary">dcl1</name>
    <name evidence="16" type="ORF">LTR24_003240</name>
</gene>
<comment type="caution">
    <text evidence="16">The sequence shown here is derived from an EMBL/GenBank/DDBJ whole genome shotgun (WGS) entry which is preliminary data.</text>
</comment>
<dbReference type="PROSITE" id="PS00517">
    <property type="entry name" value="RNASE_3_1"/>
    <property type="match status" value="1"/>
</dbReference>
<dbReference type="PROSITE" id="PS50142">
    <property type="entry name" value="RNASE_3_2"/>
    <property type="match status" value="2"/>
</dbReference>
<dbReference type="PROSITE" id="PS51327">
    <property type="entry name" value="DICER_DSRBF"/>
    <property type="match status" value="1"/>
</dbReference>
<keyword evidence="5" id="KW-0347">Helicase</keyword>
<dbReference type="SUPFAM" id="SSF69065">
    <property type="entry name" value="RNase III domain-like"/>
    <property type="match status" value="2"/>
</dbReference>
<sequence>MKKPLLDLEGDLSAVDRETSALIVDRIAISPADSDIERDDESVTSDTDVSEPEAPIDPEEAKRKAQDAAFTKHLECAQSGEKHESIPGVESKSAIFPAKGSEFESKKIIDQARDYQQEMFERAKAENVIAVLDTGSGKTLIACLLIRHTLEQETIHRFDGKAPRVVCFMANSISLVQQQARVLTDNLIESPAILHGANNKVNLWAKTTWNDIKQHNKIVVCTPAVLDQALARSYITIEEISLLIFDEAHHTKKDHPYSRIIRSYYLKCAPALRPRIFGMTASAVDTKRDIAQTAEALEELLHAKIVTTDDGSLTAFAPKPTDVKWTYLRLQQHYDTDLHRDLQDTVSSCQELKRGFEFMKKATTELGPWCADRAWQFVMGASPNQSSSIRRKFEQSAAYADMPTVEQRQAALEALDKAVLRVQAHTFDAPEPLPAHLSTKVTLLHAKLAEQFTVNPKTRAIVFVEERLKALVLNECFKLLNIPNVTTGTLLGLAGNAFEAATVKGQEKSLEHFRAGNINLIFATSVADEGLDIPQCNLCVRFDPCKTTIQYMQSRGRARMKGSIFAHMVEDGNFDQSNELDYQIANERYIKRWCSSLAPERKLGRGTQLAKLLAKDEGGKSFATGAGAVCDNSNALLILARFAASLQYTGATEREIYEQEIDSEKNLFRYAVRLPANTECPVPGCRSDWKTNKQLAKRSAAWATCVLLRRKGHLDENLDSIYRKIKPENANARRTVSSKKSAYDMQVKPSAWQAHLDVVPTQLYATVLRFRPERLLRHSLAPIVVLTKCPLPLMPSFPAYLEENVKIEVNSESITAALAVSGEELRQLTAFTLDGVFSDVFNKVYAHEPEKMSYWLAPMVRPIKWDVRSLTDIVDLDAIKAVQKDRLNWEPGTSPNHWTNKFLCDPLNGKFHYFTGAVAPGVKITDLVPEDVPKISQKKRGSIIDFSDSMWTKAKKKAPAEKKYDFEQPVFTADLVGTKRNFLDCAVREDLISCLIAPQTLQVARLDTQFARSCLLWPALIHRIESYMITLEALDKLGLQGIPAELALEAFTKDADNEEEEVQTHTGGKRGMGKNYERLEFIGDSLLKMTTTMTVYNRTTCDEFGMHCRRMELLCNRNLFNVATSDELQLFRYARTLGFDRTTWYPEHLKLISGRGAKKDPQPGLHDPMAQDLGMKTIADMSEAIIGAAITATRHLPLDNNQFDLGIQAITRLVQSEDHSVMSWADIVSQYKPEAWSLQMNDPIANDRARMVAAKTGYHFKHPRLLRSAFTHSSDMNSTVPDLQRLEFLGDAVLDWVCISWLFNTNPTRNPQWLTEHKMAMVSNKFLAALAITLDFDKFMFLTTAKLLGDIQIYATKVREARSQPDCPSNFWTKFESPPKALSDLVEAYLGAVLVDSGFDYAEMERFFDDHIKHFFENISDYDDYANRHPTTYLYNKLTQEYGCHDYAVKCSQNPTNDSGIEAEILAAAIIHGEIVADARSTGARYAKVRASKNALALLEGLSREEFRTKFRCNCAVKDE</sequence>
<evidence type="ECO:0000256" key="9">
    <source>
        <dbReference type="ARBA" id="ARBA00025403"/>
    </source>
</evidence>
<dbReference type="Proteomes" id="UP001345013">
    <property type="component" value="Unassembled WGS sequence"/>
</dbReference>
<dbReference type="InterPro" id="IPR036389">
    <property type="entry name" value="RNase_III_sf"/>
</dbReference>
<dbReference type="CDD" id="cd18034">
    <property type="entry name" value="DEXHc_dicer"/>
    <property type="match status" value="1"/>
</dbReference>
<keyword evidence="4" id="KW-0378">Hydrolase</keyword>
<evidence type="ECO:0000256" key="5">
    <source>
        <dbReference type="ARBA" id="ARBA00022806"/>
    </source>
</evidence>
<evidence type="ECO:0000256" key="3">
    <source>
        <dbReference type="ARBA" id="ARBA00022741"/>
    </source>
</evidence>
<evidence type="ECO:0000256" key="11">
    <source>
        <dbReference type="SAM" id="MobiDB-lite"/>
    </source>
</evidence>
<dbReference type="CDD" id="cd00593">
    <property type="entry name" value="RIBOc"/>
    <property type="match status" value="2"/>
</dbReference>
<dbReference type="InterPro" id="IPR005034">
    <property type="entry name" value="Dicer_dimerisation"/>
</dbReference>
<accession>A0ABR0KFC0</accession>
<feature type="domain" description="Dicer dsRNA-binding fold" evidence="15">
    <location>
        <begin position="635"/>
        <end position="728"/>
    </location>
</feature>
<evidence type="ECO:0000313" key="16">
    <source>
        <dbReference type="EMBL" id="KAK5095023.1"/>
    </source>
</evidence>
<protein>
    <recommendedName>
        <fullName evidence="1">Dicer-like protein 1</fullName>
    </recommendedName>
</protein>
<evidence type="ECO:0000256" key="4">
    <source>
        <dbReference type="ARBA" id="ARBA00022801"/>
    </source>
</evidence>
<dbReference type="Gene3D" id="3.30.160.380">
    <property type="entry name" value="Dicer dimerisation domain"/>
    <property type="match status" value="1"/>
</dbReference>
<evidence type="ECO:0000259" key="14">
    <source>
        <dbReference type="PROSITE" id="PS51194"/>
    </source>
</evidence>
<feature type="domain" description="Helicase ATP-binding" evidence="13">
    <location>
        <begin position="119"/>
        <end position="301"/>
    </location>
</feature>
<dbReference type="InterPro" id="IPR027417">
    <property type="entry name" value="P-loop_NTPase"/>
</dbReference>
<feature type="domain" description="RNase III" evidence="12">
    <location>
        <begin position="1249"/>
        <end position="1398"/>
    </location>
</feature>
<keyword evidence="3" id="KW-0547">Nucleotide-binding</keyword>
<feature type="region of interest" description="Disordered" evidence="11">
    <location>
        <begin position="29"/>
        <end position="63"/>
    </location>
</feature>
<dbReference type="Pfam" id="PF00271">
    <property type="entry name" value="Helicase_C"/>
    <property type="match status" value="1"/>
</dbReference>
<dbReference type="InterPro" id="IPR038248">
    <property type="entry name" value="Dicer_dimer_sf"/>
</dbReference>
<dbReference type="Gene3D" id="1.10.1520.10">
    <property type="entry name" value="Ribonuclease III domain"/>
    <property type="match status" value="2"/>
</dbReference>
<dbReference type="InterPro" id="IPR056755">
    <property type="entry name" value="DSRM_2"/>
</dbReference>
<proteinExistence type="inferred from homology"/>
<keyword evidence="2" id="KW-0930">Antiviral protein</keyword>
<dbReference type="Pfam" id="PF00636">
    <property type="entry name" value="Ribonuclease_3"/>
    <property type="match status" value="2"/>
</dbReference>
<dbReference type="PROSITE" id="PS51194">
    <property type="entry name" value="HELICASE_CTER"/>
    <property type="match status" value="1"/>
</dbReference>
<evidence type="ECO:0000259" key="12">
    <source>
        <dbReference type="PROSITE" id="PS50142"/>
    </source>
</evidence>
<organism evidence="16 17">
    <name type="scientific">Lithohypha guttulata</name>
    <dbReference type="NCBI Taxonomy" id="1690604"/>
    <lineage>
        <taxon>Eukaryota</taxon>
        <taxon>Fungi</taxon>
        <taxon>Dikarya</taxon>
        <taxon>Ascomycota</taxon>
        <taxon>Pezizomycotina</taxon>
        <taxon>Eurotiomycetes</taxon>
        <taxon>Chaetothyriomycetidae</taxon>
        <taxon>Chaetothyriales</taxon>
        <taxon>Trichomeriaceae</taxon>
        <taxon>Lithohypha</taxon>
    </lineage>
</organism>
<feature type="domain" description="Helicase C-terminal" evidence="14">
    <location>
        <begin position="440"/>
        <end position="604"/>
    </location>
</feature>
<dbReference type="SMART" id="SM00535">
    <property type="entry name" value="RIBOc"/>
    <property type="match status" value="2"/>
</dbReference>
<comment type="similarity">
    <text evidence="10">Belongs to the helicase family. Dicer subfamily.</text>
</comment>
<dbReference type="SMART" id="SM00487">
    <property type="entry name" value="DEXDc"/>
    <property type="match status" value="1"/>
</dbReference>
<dbReference type="PANTHER" id="PTHR14950">
    <property type="entry name" value="DICER-RELATED"/>
    <property type="match status" value="1"/>
</dbReference>
<evidence type="ECO:0000259" key="13">
    <source>
        <dbReference type="PROSITE" id="PS51192"/>
    </source>
</evidence>
<reference evidence="16 17" key="1">
    <citation type="submission" date="2023-08" db="EMBL/GenBank/DDBJ databases">
        <title>Black Yeasts Isolated from many extreme environments.</title>
        <authorList>
            <person name="Coleine C."/>
            <person name="Stajich J.E."/>
            <person name="Selbmann L."/>
        </authorList>
    </citation>
    <scope>NUCLEOTIDE SEQUENCE [LARGE SCALE GENOMIC DNA]</scope>
    <source>
        <strain evidence="16 17">CCFEE 5885</strain>
    </source>
</reference>
<dbReference type="InterPro" id="IPR000999">
    <property type="entry name" value="RNase_III_dom"/>
</dbReference>
<evidence type="ECO:0000313" key="17">
    <source>
        <dbReference type="Proteomes" id="UP001345013"/>
    </source>
</evidence>
<evidence type="ECO:0000256" key="6">
    <source>
        <dbReference type="ARBA" id="ARBA00022840"/>
    </source>
</evidence>